<dbReference type="InterPro" id="IPR001466">
    <property type="entry name" value="Beta-lactam-related"/>
</dbReference>
<evidence type="ECO:0000313" key="5">
    <source>
        <dbReference type="Proteomes" id="UP001239445"/>
    </source>
</evidence>
<feature type="chain" id="PRO_5042569119" evidence="1">
    <location>
        <begin position="19"/>
        <end position="620"/>
    </location>
</feature>
<proteinExistence type="predicted"/>
<evidence type="ECO:0000259" key="2">
    <source>
        <dbReference type="Pfam" id="PF00144"/>
    </source>
</evidence>
<evidence type="ECO:0000259" key="3">
    <source>
        <dbReference type="Pfam" id="PF26335"/>
    </source>
</evidence>
<dbReference type="Proteomes" id="UP001239445">
    <property type="component" value="Unassembled WGS sequence"/>
</dbReference>
<dbReference type="SUPFAM" id="SSF56601">
    <property type="entry name" value="beta-lactamase/transpeptidase-like"/>
    <property type="match status" value="1"/>
</dbReference>
<keyword evidence="1" id="KW-0732">Signal</keyword>
<reference evidence="4" key="1">
    <citation type="submission" date="2023-06" db="EMBL/GenBank/DDBJ databases">
        <title>Genome-scale phylogeny and comparative genomics of the fungal order Sordariales.</title>
        <authorList>
            <consortium name="Lawrence Berkeley National Laboratory"/>
            <person name="Hensen N."/>
            <person name="Bonometti L."/>
            <person name="Westerberg I."/>
            <person name="Brannstrom I.O."/>
            <person name="Guillou S."/>
            <person name="Cros-Aarteil S."/>
            <person name="Calhoun S."/>
            <person name="Haridas S."/>
            <person name="Kuo A."/>
            <person name="Mondo S."/>
            <person name="Pangilinan J."/>
            <person name="Riley R."/>
            <person name="Labutti K."/>
            <person name="Andreopoulos B."/>
            <person name="Lipzen A."/>
            <person name="Chen C."/>
            <person name="Yanf M."/>
            <person name="Daum C."/>
            <person name="Ng V."/>
            <person name="Clum A."/>
            <person name="Steindorff A."/>
            <person name="Ohm R."/>
            <person name="Martin F."/>
            <person name="Silar P."/>
            <person name="Natvig D."/>
            <person name="Lalanne C."/>
            <person name="Gautier V."/>
            <person name="Ament-Velasquez S.L."/>
            <person name="Kruys A."/>
            <person name="Hutchinson M.I."/>
            <person name="Powell A.J."/>
            <person name="Barry K."/>
            <person name="Miller A.N."/>
            <person name="Grigoriev I.V."/>
            <person name="Debuchy R."/>
            <person name="Gladieux P."/>
            <person name="Thoren M.H."/>
            <person name="Johannesson H."/>
        </authorList>
    </citation>
    <scope>NUCLEOTIDE SEQUENCE</scope>
    <source>
        <strain evidence="4">PSN4</strain>
    </source>
</reference>
<name>A0AAJ0FD02_9PEZI</name>
<accession>A0AAJ0FD02</accession>
<keyword evidence="5" id="KW-1185">Reference proteome</keyword>
<feature type="domain" description="Beta-lactamase-related" evidence="2">
    <location>
        <begin position="95"/>
        <end position="410"/>
    </location>
</feature>
<dbReference type="Gene3D" id="3.40.710.10">
    <property type="entry name" value="DD-peptidase/beta-lactamase superfamily"/>
    <property type="match status" value="1"/>
</dbReference>
<dbReference type="InterPro" id="IPR058664">
    <property type="entry name" value="ARB_00930-like_C"/>
</dbReference>
<dbReference type="PANTHER" id="PTHR22935">
    <property type="entry name" value="PENICILLIN-BINDING PROTEIN"/>
    <property type="match status" value="1"/>
</dbReference>
<comment type="caution">
    <text evidence="4">The sequence shown here is derived from an EMBL/GenBank/DDBJ whole genome shotgun (WGS) entry which is preliminary data.</text>
</comment>
<feature type="signal peptide" evidence="1">
    <location>
        <begin position="1"/>
        <end position="18"/>
    </location>
</feature>
<evidence type="ECO:0000256" key="1">
    <source>
        <dbReference type="SAM" id="SignalP"/>
    </source>
</evidence>
<dbReference type="AlphaFoldDB" id="A0AAJ0FD02"/>
<dbReference type="Pfam" id="PF26335">
    <property type="entry name" value="ARB_00930_C"/>
    <property type="match status" value="1"/>
</dbReference>
<evidence type="ECO:0000313" key="4">
    <source>
        <dbReference type="EMBL" id="KAK1757079.1"/>
    </source>
</evidence>
<dbReference type="InterPro" id="IPR012338">
    <property type="entry name" value="Beta-lactam/transpept-like"/>
</dbReference>
<dbReference type="PANTHER" id="PTHR22935:SF97">
    <property type="entry name" value="BETA-LACTAMASE-RELATED DOMAIN-CONTAINING PROTEIN"/>
    <property type="match status" value="1"/>
</dbReference>
<gene>
    <name evidence="4" type="ORF">QBC47DRAFT_342112</name>
</gene>
<dbReference type="InterPro" id="IPR051478">
    <property type="entry name" value="Beta-lactamase-like_AB/R"/>
</dbReference>
<dbReference type="EMBL" id="MU839831">
    <property type="protein sequence ID" value="KAK1757079.1"/>
    <property type="molecule type" value="Genomic_DNA"/>
</dbReference>
<protein>
    <submittedName>
        <fullName evidence="4">Beta-lactamase-like protein 2</fullName>
    </submittedName>
</protein>
<feature type="domain" description="Beta-lactamase-like ARB-00930-like C-terminal" evidence="3">
    <location>
        <begin position="484"/>
        <end position="619"/>
    </location>
</feature>
<dbReference type="Pfam" id="PF00144">
    <property type="entry name" value="Beta-lactamase"/>
    <property type="match status" value="1"/>
</dbReference>
<organism evidence="4 5">
    <name type="scientific">Echria macrotheca</name>
    <dbReference type="NCBI Taxonomy" id="438768"/>
    <lineage>
        <taxon>Eukaryota</taxon>
        <taxon>Fungi</taxon>
        <taxon>Dikarya</taxon>
        <taxon>Ascomycota</taxon>
        <taxon>Pezizomycotina</taxon>
        <taxon>Sordariomycetes</taxon>
        <taxon>Sordariomycetidae</taxon>
        <taxon>Sordariales</taxon>
        <taxon>Schizotheciaceae</taxon>
        <taxon>Echria</taxon>
    </lineage>
</organism>
<sequence length="620" mass="67834">MWSVLLAGLLLSNSRVEAKQNCPLYGTQFPKPKQLLQDPAVKYAAQLLDDVFTKYIEHDNTSRSDAFSFSVEIFSGAEDRPLWSRYWTAPNLQNSNTTGVRQVNGDSVYRIGSITKMFTILTFLASVGDGIMNEPITKYLPEIEELARNGSDSNIFTPDWESITIGSLATQTSGLIRDYSILGELAYQVPLDDLYKMGYPPVPVTQFPPCGHNPTCNRTQLYQGLGRLPPSELPFSTPVYSDLGFTLLSFIAEKITGKSFKTLMKETVLDPLGLDHTFMSPPSDSFGVIPGNRNSTSWAGDLGEEWATGNMYTSSSDLSSLGRAILRSTLLKPAVTRRWMKPFSFTSDPKAMVGMPWGIRRIDLTQNSSYYQFTHTYNKAGSIGSYNTLFAVLPDLDMGYSILIAGQPPGGLTMSIAEALTSVMVPTIMYTARTQANITFGGTYRYMGNLTTASNSTAAYNTTLGRFDRRRRRSLNDTSTAPTRLNSTVTIAADDDNPGLGVFNWFSNGTDMSVIAAAMGSNISSDYFSSMKPSVRLYPTGLQDKTADGGSRVAFKAVFEDLSGPPMNGSYASDCATWVGVTAVVYGSRPLDLFIFDLDASGKVTAVENAALRLRMDRVG</sequence>